<evidence type="ECO:0000313" key="3">
    <source>
        <dbReference type="Proteomes" id="UP000001426"/>
    </source>
</evidence>
<dbReference type="EMBL" id="BX572603">
    <property type="protein sequence ID" value="CAE28810.1"/>
    <property type="molecule type" value="Genomic_DNA"/>
</dbReference>
<evidence type="ECO:0000313" key="2">
    <source>
        <dbReference type="EMBL" id="WCL93535.1"/>
    </source>
</evidence>
<dbReference type="GeneID" id="66894459"/>
<accession>Q6N4G8</accession>
<evidence type="ECO:0000313" key="1">
    <source>
        <dbReference type="EMBL" id="CAE28810.1"/>
    </source>
</evidence>
<dbReference type="Proteomes" id="UP000001426">
    <property type="component" value="Chromosome"/>
</dbReference>
<dbReference type="AlphaFoldDB" id="Q6N4G8"/>
<name>Q6N4G8_RHOPA</name>
<organism evidence="1">
    <name type="scientific">Rhodopseudomonas palustris (strain ATCC BAA-98 / CGA009)</name>
    <dbReference type="NCBI Taxonomy" id="258594"/>
    <lineage>
        <taxon>Bacteria</taxon>
        <taxon>Pseudomonadati</taxon>
        <taxon>Pseudomonadota</taxon>
        <taxon>Alphaproteobacteria</taxon>
        <taxon>Hyphomicrobiales</taxon>
        <taxon>Nitrobacteraceae</taxon>
        <taxon>Rhodopseudomonas</taxon>
    </lineage>
</organism>
<sequence length="70" mass="7926">MRSFHHRGYFFHPCRMCGAAANLTRNTPAADGYEHRTYECRRCGHVDLFGVGPDDSRPWKVIGSADAQPM</sequence>
<gene>
    <name evidence="1" type="ordered locus">RPA3369</name>
    <name evidence="2" type="ORF">TX73_017420</name>
</gene>
<reference evidence="2" key="1">
    <citation type="submission" date="2003-07" db="EMBL/GenBank/DDBJ databases">
        <authorList>
            <consortium name="Rhodopseudomonas genome consortium"/>
            <person name="Larimer F."/>
            <person name="Harwood C."/>
        </authorList>
    </citation>
    <scope>NUCLEOTIDE SEQUENCE</scope>
    <source>
        <strain evidence="2">CGA009</strain>
    </source>
</reference>
<dbReference type="RefSeq" id="WP_011158911.1">
    <property type="nucleotide sequence ID" value="NZ_CP116810.1"/>
</dbReference>
<reference evidence="1 3" key="2">
    <citation type="journal article" date="2004" name="Nat. Biotechnol.">
        <title>Complete genome sequence of the metabolically versatile photosynthetic bacterium Rhodopseudomonas palustris.</title>
        <authorList>
            <person name="Larimer F.W."/>
            <person name="Chain P."/>
            <person name="Hauser L."/>
            <person name="Lamerdin J."/>
            <person name="Malfatti S."/>
            <person name="Do L."/>
            <person name="Land M.L."/>
            <person name="Pelletier D.A."/>
            <person name="Beatty J.T."/>
            <person name="Lang A.S."/>
            <person name="Tabita F.R."/>
            <person name="Gibson J.L."/>
            <person name="Hanson T.E."/>
            <person name="Bobst C."/>
            <person name="Torres J.L."/>
            <person name="Peres C."/>
            <person name="Harrison F.H."/>
            <person name="Gibson J."/>
            <person name="Harwood C.S."/>
        </authorList>
    </citation>
    <scope>NUCLEOTIDE SEQUENCE [LARGE SCALE GENOMIC DNA]</scope>
    <source>
        <strain evidence="3">ATCC BAA-98 / CGA009</strain>
        <strain evidence="1">CGA009</strain>
    </source>
</reference>
<dbReference type="KEGG" id="rpa:TX73_017420"/>
<keyword evidence="3" id="KW-1185">Reference proteome</keyword>
<dbReference type="HOGENOM" id="CLU_2755235_0_0_5"/>
<dbReference type="EMBL" id="CP116810">
    <property type="protein sequence ID" value="WCL93535.1"/>
    <property type="molecule type" value="Genomic_DNA"/>
</dbReference>
<proteinExistence type="predicted"/>
<reference evidence="2" key="3">
    <citation type="submission" date="2022-12" db="EMBL/GenBank/DDBJ databases">
        <title>Complete genome sequence of Rhodopseudomonas palustris CGA0092 and corrections to the R. palustris CGA009 genome sequence.</title>
        <authorList>
            <person name="Mazny B.R."/>
            <person name="Sheff O.F."/>
            <person name="LaSarre B."/>
            <person name="McKinlay A."/>
            <person name="McKinlay J.B."/>
        </authorList>
    </citation>
    <scope>NUCLEOTIDE SEQUENCE</scope>
    <source>
        <strain evidence="2">CGA009</strain>
    </source>
</reference>
<protein>
    <submittedName>
        <fullName evidence="1">Uncharacterized protein</fullName>
    </submittedName>
</protein>